<dbReference type="PANTHER" id="PTHR30255">
    <property type="entry name" value="SINGLE-STRANDED-DNA-SPECIFIC EXONUCLEASE RECJ"/>
    <property type="match status" value="1"/>
</dbReference>
<dbReference type="PANTHER" id="PTHR30255:SF2">
    <property type="entry name" value="SINGLE-STRANDED-DNA-SPECIFIC EXONUCLEASE RECJ"/>
    <property type="match status" value="1"/>
</dbReference>
<name>A0A1H2S4N6_THIRO</name>
<protein>
    <recommendedName>
        <fullName evidence="2">Single-stranded-DNA-specific exonuclease RecJ</fullName>
    </recommendedName>
</protein>
<feature type="domain" description="DHHA1" evidence="8">
    <location>
        <begin position="358"/>
        <end position="452"/>
    </location>
</feature>
<dbReference type="InterPro" id="IPR051673">
    <property type="entry name" value="SSDNA_exonuclease_RecJ"/>
</dbReference>
<dbReference type="SUPFAM" id="SSF64182">
    <property type="entry name" value="DHH phosphoesterases"/>
    <property type="match status" value="1"/>
</dbReference>
<accession>A0A1H2S4N6</accession>
<evidence type="ECO:0000259" key="9">
    <source>
        <dbReference type="Pfam" id="PF17768"/>
    </source>
</evidence>
<sequence>MSRPVIRRATSAAVLAAARTPAELLSRLYSNRGLDGAEEPSPGLSALHPASALRGIDEAVDLLVHHIRGGGHLLIVSDYDADGATGGALAVRGLRSLGATQVSYLIPSRFAFGYGLSPAVVDAAAPRRPDLLITVDNGIASLTGVARAAELGIPVLVTDHHLPGERLPDAAAIVNPNQPGCAFPSKHLAGVGVVFYLLVAARARLREQGWFGAGRAEPNLADLLDLVALGTVADVVTLDRNNRILVEQGLRRIRAGRCSPGVRALLTIGGRDSSRATATDLAFVAAPRLNAAGRIEDMSVGVECLLTDDPQVAADLAARLDALNRRRREIEGEMKDAAESSLAGLCLDGAVLPPGLCLFGEDWHQGVSGIVAARIRERYHRPVIAFANGGDGFLRGSARSIEGVHVRDLIALVDRQDPGLIERFGGHAMAAGLSIRPEALSRFREAFAEAVRTVVGDRPPQPEIASDGALPQRLMNLETAETLRVAGPWGKGFPEPRFDGTFDVLSARLVGERHLKLRLAGPAAEDGPIEAIGFNLGEQISEAGGAVRLAYRLDVNDYRGNRSAQLILEHLEPAA</sequence>
<evidence type="ECO:0000313" key="11">
    <source>
        <dbReference type="Proteomes" id="UP000198816"/>
    </source>
</evidence>
<keyword evidence="6" id="KW-0175">Coiled coil</keyword>
<evidence type="ECO:0000256" key="2">
    <source>
        <dbReference type="ARBA" id="ARBA00019841"/>
    </source>
</evidence>
<reference evidence="11" key="1">
    <citation type="submission" date="2016-10" db="EMBL/GenBank/DDBJ databases">
        <authorList>
            <person name="Varghese N."/>
            <person name="Submissions S."/>
        </authorList>
    </citation>
    <scope>NUCLEOTIDE SEQUENCE [LARGE SCALE GENOMIC DNA]</scope>
    <source>
        <strain evidence="11">DSM 217</strain>
    </source>
</reference>
<keyword evidence="5 10" id="KW-0269">Exonuclease</keyword>
<evidence type="ECO:0000256" key="3">
    <source>
        <dbReference type="ARBA" id="ARBA00022722"/>
    </source>
</evidence>
<dbReference type="Proteomes" id="UP000198816">
    <property type="component" value="Unassembled WGS sequence"/>
</dbReference>
<dbReference type="RefSeq" id="WP_093028372.1">
    <property type="nucleotide sequence ID" value="NZ_FNNZ01000002.1"/>
</dbReference>
<evidence type="ECO:0000313" key="10">
    <source>
        <dbReference type="EMBL" id="SDW26617.1"/>
    </source>
</evidence>
<dbReference type="Pfam" id="PF01368">
    <property type="entry name" value="DHH"/>
    <property type="match status" value="1"/>
</dbReference>
<dbReference type="GO" id="GO:0008409">
    <property type="term" value="F:5'-3' exonuclease activity"/>
    <property type="evidence" value="ECO:0007669"/>
    <property type="project" value="InterPro"/>
</dbReference>
<feature type="domain" description="DDH" evidence="7">
    <location>
        <begin position="74"/>
        <end position="231"/>
    </location>
</feature>
<dbReference type="InterPro" id="IPR038763">
    <property type="entry name" value="DHH_sf"/>
</dbReference>
<dbReference type="AlphaFoldDB" id="A0A1H2S4N6"/>
<dbReference type="GO" id="GO:0003676">
    <property type="term" value="F:nucleic acid binding"/>
    <property type="evidence" value="ECO:0007669"/>
    <property type="project" value="InterPro"/>
</dbReference>
<evidence type="ECO:0000256" key="5">
    <source>
        <dbReference type="ARBA" id="ARBA00022839"/>
    </source>
</evidence>
<dbReference type="InterPro" id="IPR003156">
    <property type="entry name" value="DHHA1_dom"/>
</dbReference>
<dbReference type="InterPro" id="IPR004610">
    <property type="entry name" value="RecJ"/>
</dbReference>
<dbReference type="NCBIfam" id="TIGR00644">
    <property type="entry name" value="recJ"/>
    <property type="match status" value="1"/>
</dbReference>
<evidence type="ECO:0000256" key="4">
    <source>
        <dbReference type="ARBA" id="ARBA00022801"/>
    </source>
</evidence>
<dbReference type="OrthoDB" id="9809852at2"/>
<organism evidence="10 11">
    <name type="scientific">Thiocapsa roseopersicina</name>
    <dbReference type="NCBI Taxonomy" id="1058"/>
    <lineage>
        <taxon>Bacteria</taxon>
        <taxon>Pseudomonadati</taxon>
        <taxon>Pseudomonadota</taxon>
        <taxon>Gammaproteobacteria</taxon>
        <taxon>Chromatiales</taxon>
        <taxon>Chromatiaceae</taxon>
        <taxon>Thiocapsa</taxon>
    </lineage>
</organism>
<gene>
    <name evidence="10" type="ORF">SAMN05421783_102290</name>
</gene>
<dbReference type="Pfam" id="PF17768">
    <property type="entry name" value="RecJ_OB"/>
    <property type="match status" value="1"/>
</dbReference>
<dbReference type="GO" id="GO:0006281">
    <property type="term" value="P:DNA repair"/>
    <property type="evidence" value="ECO:0007669"/>
    <property type="project" value="InterPro"/>
</dbReference>
<feature type="domain" description="RecJ OB" evidence="9">
    <location>
        <begin position="467"/>
        <end position="570"/>
    </location>
</feature>
<keyword evidence="11" id="KW-1185">Reference proteome</keyword>
<proteinExistence type="inferred from homology"/>
<evidence type="ECO:0000259" key="7">
    <source>
        <dbReference type="Pfam" id="PF01368"/>
    </source>
</evidence>
<dbReference type="Gene3D" id="3.90.1640.30">
    <property type="match status" value="1"/>
</dbReference>
<dbReference type="Pfam" id="PF02272">
    <property type="entry name" value="DHHA1"/>
    <property type="match status" value="1"/>
</dbReference>
<feature type="coiled-coil region" evidence="6">
    <location>
        <begin position="313"/>
        <end position="340"/>
    </location>
</feature>
<keyword evidence="4" id="KW-0378">Hydrolase</keyword>
<dbReference type="InterPro" id="IPR041122">
    <property type="entry name" value="RecJ_OB"/>
</dbReference>
<dbReference type="EMBL" id="FNNZ01000002">
    <property type="protein sequence ID" value="SDW26617.1"/>
    <property type="molecule type" value="Genomic_DNA"/>
</dbReference>
<dbReference type="GO" id="GO:0006310">
    <property type="term" value="P:DNA recombination"/>
    <property type="evidence" value="ECO:0007669"/>
    <property type="project" value="InterPro"/>
</dbReference>
<comment type="similarity">
    <text evidence="1">Belongs to the RecJ family.</text>
</comment>
<evidence type="ECO:0000259" key="8">
    <source>
        <dbReference type="Pfam" id="PF02272"/>
    </source>
</evidence>
<evidence type="ECO:0000256" key="6">
    <source>
        <dbReference type="SAM" id="Coils"/>
    </source>
</evidence>
<evidence type="ECO:0000256" key="1">
    <source>
        <dbReference type="ARBA" id="ARBA00005915"/>
    </source>
</evidence>
<dbReference type="InterPro" id="IPR001667">
    <property type="entry name" value="DDH_dom"/>
</dbReference>
<dbReference type="Gene3D" id="3.10.310.30">
    <property type="match status" value="1"/>
</dbReference>
<dbReference type="STRING" id="1058.SAMN05421783_102290"/>
<dbReference type="FunFam" id="3.90.1640.30:FF:000001">
    <property type="entry name" value="Single-stranded-DNA-specific exonuclease RecJ"/>
    <property type="match status" value="1"/>
</dbReference>
<keyword evidence="3" id="KW-0540">Nuclease</keyword>